<dbReference type="PANTHER" id="PTHR43630:SF2">
    <property type="entry name" value="GLYCOSYLTRANSFERASE"/>
    <property type="match status" value="1"/>
</dbReference>
<dbReference type="Gene3D" id="1.25.40.10">
    <property type="entry name" value="Tetratricopeptide repeat domain"/>
    <property type="match status" value="1"/>
</dbReference>
<gene>
    <name evidence="3" type="ORF">C7I55_06810</name>
</gene>
<dbReference type="Proteomes" id="UP000241167">
    <property type="component" value="Unassembled WGS sequence"/>
</dbReference>
<proteinExistence type="inferred from homology"/>
<dbReference type="CDD" id="cd02511">
    <property type="entry name" value="Beta4Glucosyltransferase"/>
    <property type="match status" value="1"/>
</dbReference>
<dbReference type="Pfam" id="PF00535">
    <property type="entry name" value="Glycos_transf_2"/>
    <property type="match status" value="1"/>
</dbReference>
<feature type="domain" description="Glycosyltransferase 2-like" evidence="2">
    <location>
        <begin position="7"/>
        <end position="88"/>
    </location>
</feature>
<comment type="similarity">
    <text evidence="1">Belongs to the glycosyltransferase 2 family. WaaE/KdtX subfamily.</text>
</comment>
<name>A0A2P7QVJ5_9SPHN</name>
<dbReference type="RefSeq" id="WP_106512129.1">
    <property type="nucleotide sequence ID" value="NZ_PXYI01000002.1"/>
</dbReference>
<dbReference type="GO" id="GO:0016740">
    <property type="term" value="F:transferase activity"/>
    <property type="evidence" value="ECO:0007669"/>
    <property type="project" value="UniProtKB-KW"/>
</dbReference>
<accession>A0A2P7QVJ5</accession>
<dbReference type="InterPro" id="IPR011990">
    <property type="entry name" value="TPR-like_helical_dom_sf"/>
</dbReference>
<dbReference type="InterPro" id="IPR001173">
    <property type="entry name" value="Glyco_trans_2-like"/>
</dbReference>
<dbReference type="InterPro" id="IPR029044">
    <property type="entry name" value="Nucleotide-diphossugar_trans"/>
</dbReference>
<dbReference type="PANTHER" id="PTHR43630">
    <property type="entry name" value="POLY-BETA-1,6-N-ACETYL-D-GLUCOSAMINE SYNTHASE"/>
    <property type="match status" value="1"/>
</dbReference>
<sequence>MTRLALVMIVRDEARCLARCLASARPHVDRMIVLDTGSSDGTIGIARAAGAEVHDFAWCDDFAAARNAALDYSDADWNLVLDADEWLEAGVEALSPEAFPPHARRTPAFIGCVRIANRQDANKGGGRRAYIPRLLPRGVRYEGRIHEQPVSALPLVQLPLVVGHDGYEAAQQARKKGRNAALLRAEIAAQPDDAYLRYQLGREYLVDDRAAEAAECLVAAYHAVQPDAAYRHGIVLYALRALRGAGRFDEALALADAEQSRWPHSPDFYYAVAELYLDWAGLNPEIARDQLLPVVEMAWLKCLQIGERPDLAGSVEGLGSIRPAESLAHLYRSLGLIEEADQYDRIAADLRAAKA</sequence>
<keyword evidence="3" id="KW-0808">Transferase</keyword>
<dbReference type="AlphaFoldDB" id="A0A2P7QVJ5"/>
<organism evidence="3 4">
    <name type="scientific">Allosphingosinicella deserti</name>
    <dbReference type="NCBI Taxonomy" id="2116704"/>
    <lineage>
        <taxon>Bacteria</taxon>
        <taxon>Pseudomonadati</taxon>
        <taxon>Pseudomonadota</taxon>
        <taxon>Alphaproteobacteria</taxon>
        <taxon>Sphingomonadales</taxon>
        <taxon>Sphingomonadaceae</taxon>
        <taxon>Allosphingosinicella</taxon>
    </lineage>
</organism>
<dbReference type="OrthoDB" id="9815923at2"/>
<dbReference type="Gene3D" id="3.90.550.10">
    <property type="entry name" value="Spore Coat Polysaccharide Biosynthesis Protein SpsA, Chain A"/>
    <property type="match status" value="1"/>
</dbReference>
<evidence type="ECO:0000259" key="2">
    <source>
        <dbReference type="Pfam" id="PF00535"/>
    </source>
</evidence>
<evidence type="ECO:0000313" key="4">
    <source>
        <dbReference type="Proteomes" id="UP000241167"/>
    </source>
</evidence>
<dbReference type="EMBL" id="PXYI01000002">
    <property type="protein sequence ID" value="PSJ41964.1"/>
    <property type="molecule type" value="Genomic_DNA"/>
</dbReference>
<comment type="caution">
    <text evidence="3">The sequence shown here is derived from an EMBL/GenBank/DDBJ whole genome shotgun (WGS) entry which is preliminary data.</text>
</comment>
<evidence type="ECO:0000313" key="3">
    <source>
        <dbReference type="EMBL" id="PSJ41964.1"/>
    </source>
</evidence>
<dbReference type="SUPFAM" id="SSF48452">
    <property type="entry name" value="TPR-like"/>
    <property type="match status" value="1"/>
</dbReference>
<evidence type="ECO:0000256" key="1">
    <source>
        <dbReference type="ARBA" id="ARBA00038494"/>
    </source>
</evidence>
<protein>
    <submittedName>
        <fullName evidence="3">Family 2 glycosyl transferase</fullName>
    </submittedName>
</protein>
<reference evidence="3 4" key="1">
    <citation type="submission" date="2018-03" db="EMBL/GenBank/DDBJ databases">
        <title>The draft genome of Sphingosinicella sp. GL-C-18.</title>
        <authorList>
            <person name="Liu L."/>
            <person name="Li L."/>
            <person name="Liang L."/>
            <person name="Zhang X."/>
            <person name="Wang T."/>
        </authorList>
    </citation>
    <scope>NUCLEOTIDE SEQUENCE [LARGE SCALE GENOMIC DNA]</scope>
    <source>
        <strain evidence="3 4">GL-C-18</strain>
    </source>
</reference>
<keyword evidence="4" id="KW-1185">Reference proteome</keyword>
<dbReference type="SUPFAM" id="SSF53448">
    <property type="entry name" value="Nucleotide-diphospho-sugar transferases"/>
    <property type="match status" value="1"/>
</dbReference>